<evidence type="ECO:0000313" key="2">
    <source>
        <dbReference type="Proteomes" id="UP000799428"/>
    </source>
</evidence>
<evidence type="ECO:0000313" key="1">
    <source>
        <dbReference type="EMBL" id="KAF2710895.1"/>
    </source>
</evidence>
<dbReference type="OrthoDB" id="3800663at2759"/>
<sequence>MRLLISVTMSVHSSFPVRCEPVAHDDDDDNINPFEDPGYIIDDVAAKTLIFPSEFAVPIINAALSHHSLDSSPYSTAQSLESTCTSITSFIPTPITWGVEDLKYLLNIIHPGLWRQNFLVFKPPLETLQHEQPPFYIQLWVCVPNQPIPAEAYSLQTPISTVRPSSWYPLAHSDWGCASLNSALKSLAKSLLSDGDAVDKLCTKYTTMWTLYTYQERSLQSVLRGMRAMGRADDEERGTRLCQLSGVVDESCEYELRLEHYLLEVGIGGLDEWVQFVETGLRLGEEERARWGVVYGEVVMFLREAALG</sequence>
<proteinExistence type="predicted"/>
<protein>
    <submittedName>
        <fullName evidence="1">Uncharacterized protein</fullName>
    </submittedName>
</protein>
<name>A0A6G1KEC6_9PLEO</name>
<gene>
    <name evidence="1" type="ORF">K504DRAFT_532631</name>
</gene>
<keyword evidence="2" id="KW-1185">Reference proteome</keyword>
<organism evidence="1 2">
    <name type="scientific">Pleomassaria siparia CBS 279.74</name>
    <dbReference type="NCBI Taxonomy" id="1314801"/>
    <lineage>
        <taxon>Eukaryota</taxon>
        <taxon>Fungi</taxon>
        <taxon>Dikarya</taxon>
        <taxon>Ascomycota</taxon>
        <taxon>Pezizomycotina</taxon>
        <taxon>Dothideomycetes</taxon>
        <taxon>Pleosporomycetidae</taxon>
        <taxon>Pleosporales</taxon>
        <taxon>Pleomassariaceae</taxon>
        <taxon>Pleomassaria</taxon>
    </lineage>
</organism>
<reference evidence="1" key="1">
    <citation type="journal article" date="2020" name="Stud. Mycol.">
        <title>101 Dothideomycetes genomes: a test case for predicting lifestyles and emergence of pathogens.</title>
        <authorList>
            <person name="Haridas S."/>
            <person name="Albert R."/>
            <person name="Binder M."/>
            <person name="Bloem J."/>
            <person name="Labutti K."/>
            <person name="Salamov A."/>
            <person name="Andreopoulos B."/>
            <person name="Baker S."/>
            <person name="Barry K."/>
            <person name="Bills G."/>
            <person name="Bluhm B."/>
            <person name="Cannon C."/>
            <person name="Castanera R."/>
            <person name="Culley D."/>
            <person name="Daum C."/>
            <person name="Ezra D."/>
            <person name="Gonzalez J."/>
            <person name="Henrissat B."/>
            <person name="Kuo A."/>
            <person name="Liang C."/>
            <person name="Lipzen A."/>
            <person name="Lutzoni F."/>
            <person name="Magnuson J."/>
            <person name="Mondo S."/>
            <person name="Nolan M."/>
            <person name="Ohm R."/>
            <person name="Pangilinan J."/>
            <person name="Park H.-J."/>
            <person name="Ramirez L."/>
            <person name="Alfaro M."/>
            <person name="Sun H."/>
            <person name="Tritt A."/>
            <person name="Yoshinaga Y."/>
            <person name="Zwiers L.-H."/>
            <person name="Turgeon B."/>
            <person name="Goodwin S."/>
            <person name="Spatafora J."/>
            <person name="Crous P."/>
            <person name="Grigoriev I."/>
        </authorList>
    </citation>
    <scope>NUCLEOTIDE SEQUENCE</scope>
    <source>
        <strain evidence="1">CBS 279.74</strain>
    </source>
</reference>
<dbReference type="AlphaFoldDB" id="A0A6G1KEC6"/>
<dbReference type="EMBL" id="MU005768">
    <property type="protein sequence ID" value="KAF2710895.1"/>
    <property type="molecule type" value="Genomic_DNA"/>
</dbReference>
<dbReference type="Proteomes" id="UP000799428">
    <property type="component" value="Unassembled WGS sequence"/>
</dbReference>
<accession>A0A6G1KEC6</accession>